<organism evidence="1 2">
    <name type="scientific">Amborella trichopoda</name>
    <dbReference type="NCBI Taxonomy" id="13333"/>
    <lineage>
        <taxon>Eukaryota</taxon>
        <taxon>Viridiplantae</taxon>
        <taxon>Streptophyta</taxon>
        <taxon>Embryophyta</taxon>
        <taxon>Tracheophyta</taxon>
        <taxon>Spermatophyta</taxon>
        <taxon>Magnoliopsida</taxon>
        <taxon>Amborellales</taxon>
        <taxon>Amborellaceae</taxon>
        <taxon>Amborella</taxon>
    </lineage>
</organism>
<evidence type="ECO:0000313" key="1">
    <source>
        <dbReference type="EMBL" id="ERN17279.1"/>
    </source>
</evidence>
<sequence length="103" mass="11537">MEDLDQEVVAKDSCLVLSNPSKRRERADTGSGFSLENLDLEVILIPKMQSQCLASQACVTEGDGETSSWCLWSGSEEHRLSDMVLWGFLDLFIRISNMLPWGL</sequence>
<protein>
    <submittedName>
        <fullName evidence="1">Uncharacterized protein</fullName>
    </submittedName>
</protein>
<evidence type="ECO:0000313" key="2">
    <source>
        <dbReference type="Proteomes" id="UP000017836"/>
    </source>
</evidence>
<dbReference type="EMBL" id="KI392384">
    <property type="protein sequence ID" value="ERN17279.1"/>
    <property type="molecule type" value="Genomic_DNA"/>
</dbReference>
<dbReference type="HOGENOM" id="CLU_2270591_0_0_1"/>
<dbReference type="Proteomes" id="UP000017836">
    <property type="component" value="Unassembled WGS sequence"/>
</dbReference>
<accession>U5D4A4</accession>
<proteinExistence type="predicted"/>
<name>U5D4A4_AMBTC</name>
<feature type="non-terminal residue" evidence="1">
    <location>
        <position position="103"/>
    </location>
</feature>
<dbReference type="AlphaFoldDB" id="U5D4A4"/>
<dbReference type="Gramene" id="ERN17279">
    <property type="protein sequence ID" value="ERN17279"/>
    <property type="gene ID" value="AMTR_s00044p00226890"/>
</dbReference>
<reference evidence="2" key="1">
    <citation type="journal article" date="2013" name="Science">
        <title>The Amborella genome and the evolution of flowering plants.</title>
        <authorList>
            <consortium name="Amborella Genome Project"/>
        </authorList>
    </citation>
    <scope>NUCLEOTIDE SEQUENCE [LARGE SCALE GENOMIC DNA]</scope>
</reference>
<keyword evidence="2" id="KW-1185">Reference proteome</keyword>
<gene>
    <name evidence="1" type="ORF">AMTR_s00044p00226890</name>
</gene>